<keyword evidence="1" id="KW-0175">Coiled coil</keyword>
<evidence type="ECO:0000313" key="3">
    <source>
        <dbReference type="Proteomes" id="UP000075714"/>
    </source>
</evidence>
<gene>
    <name evidence="2" type="ORF">GPECTOR_2g1286</name>
</gene>
<name>A0A150H0P6_GONPE</name>
<dbReference type="AlphaFoldDB" id="A0A150H0P6"/>
<reference evidence="3" key="1">
    <citation type="journal article" date="2016" name="Nat. Commun.">
        <title>The Gonium pectorale genome demonstrates co-option of cell cycle regulation during the evolution of multicellularity.</title>
        <authorList>
            <person name="Hanschen E.R."/>
            <person name="Marriage T.N."/>
            <person name="Ferris P.J."/>
            <person name="Hamaji T."/>
            <person name="Toyoda A."/>
            <person name="Fujiyama A."/>
            <person name="Neme R."/>
            <person name="Noguchi H."/>
            <person name="Minakuchi Y."/>
            <person name="Suzuki M."/>
            <person name="Kawai-Toyooka H."/>
            <person name="Smith D.R."/>
            <person name="Sparks H."/>
            <person name="Anderson J."/>
            <person name="Bakaric R."/>
            <person name="Luria V."/>
            <person name="Karger A."/>
            <person name="Kirschner M.W."/>
            <person name="Durand P.M."/>
            <person name="Michod R.E."/>
            <person name="Nozaki H."/>
            <person name="Olson B.J."/>
        </authorList>
    </citation>
    <scope>NUCLEOTIDE SEQUENCE [LARGE SCALE GENOMIC DNA]</scope>
    <source>
        <strain evidence="3">NIES-2863</strain>
    </source>
</reference>
<protein>
    <submittedName>
        <fullName evidence="2">Uncharacterized protein</fullName>
    </submittedName>
</protein>
<keyword evidence="3" id="KW-1185">Reference proteome</keyword>
<evidence type="ECO:0000256" key="1">
    <source>
        <dbReference type="SAM" id="Coils"/>
    </source>
</evidence>
<sequence>MQILPNPVAQKQTEVAQRQAAVSAFTHKLQRDRERERAEKERKLKEFMERKAREVAMKQQQEKSAQLEAKTGPLKVKKAEMAKAREEAAERLRQEQMYAALDPDERGRIVDSASMDDGYGPQVVRIHDPEPAVLGPRGRVHREGQLDVNRPVQPVAPEIARAMDLEARIAARKQYDQHVRQMQAVTIQASLQQVHNEHQVTDLWNLALQLSARLGALQQQSVPPVPMQAWPDPRSLAGALPMPAQPLGLLMHPAEPPMSDAMVQLLDNTKA</sequence>
<feature type="coiled-coil region" evidence="1">
    <location>
        <begin position="26"/>
        <end position="94"/>
    </location>
</feature>
<accession>A0A150H0P6</accession>
<evidence type="ECO:0000313" key="2">
    <source>
        <dbReference type="EMBL" id="KXZ55736.1"/>
    </source>
</evidence>
<proteinExistence type="predicted"/>
<organism evidence="2 3">
    <name type="scientific">Gonium pectorale</name>
    <name type="common">Green alga</name>
    <dbReference type="NCBI Taxonomy" id="33097"/>
    <lineage>
        <taxon>Eukaryota</taxon>
        <taxon>Viridiplantae</taxon>
        <taxon>Chlorophyta</taxon>
        <taxon>core chlorophytes</taxon>
        <taxon>Chlorophyceae</taxon>
        <taxon>CS clade</taxon>
        <taxon>Chlamydomonadales</taxon>
        <taxon>Volvocaceae</taxon>
        <taxon>Gonium</taxon>
    </lineage>
</organism>
<comment type="caution">
    <text evidence="2">The sequence shown here is derived from an EMBL/GenBank/DDBJ whole genome shotgun (WGS) entry which is preliminary data.</text>
</comment>
<dbReference type="Proteomes" id="UP000075714">
    <property type="component" value="Unassembled WGS sequence"/>
</dbReference>
<dbReference type="STRING" id="33097.A0A150H0P6"/>
<dbReference type="EMBL" id="LSYV01000003">
    <property type="protein sequence ID" value="KXZ55736.1"/>
    <property type="molecule type" value="Genomic_DNA"/>
</dbReference>